<protein>
    <submittedName>
        <fullName evidence="2">Uncharacterized protein</fullName>
    </submittedName>
</protein>
<evidence type="ECO:0000313" key="2">
    <source>
        <dbReference type="WBParaSite" id="JU765_v2.g4012.t1"/>
    </source>
</evidence>
<dbReference type="Proteomes" id="UP000887576">
    <property type="component" value="Unplaced"/>
</dbReference>
<proteinExistence type="predicted"/>
<sequence length="52" mass="6212">MMEEKEQKEEQEKMEFKKQFYARPVPETTYVSNSSFYVGVRIRAVGVCRFSI</sequence>
<evidence type="ECO:0000313" key="1">
    <source>
        <dbReference type="Proteomes" id="UP000887576"/>
    </source>
</evidence>
<dbReference type="WBParaSite" id="JU765_v2.g4012.t1">
    <property type="protein sequence ID" value="JU765_v2.g4012.t1"/>
    <property type="gene ID" value="JU765_v2.g4012"/>
</dbReference>
<name>A0AC34R6J4_9BILA</name>
<organism evidence="1 2">
    <name type="scientific">Panagrolaimus sp. JU765</name>
    <dbReference type="NCBI Taxonomy" id="591449"/>
    <lineage>
        <taxon>Eukaryota</taxon>
        <taxon>Metazoa</taxon>
        <taxon>Ecdysozoa</taxon>
        <taxon>Nematoda</taxon>
        <taxon>Chromadorea</taxon>
        <taxon>Rhabditida</taxon>
        <taxon>Tylenchina</taxon>
        <taxon>Panagrolaimomorpha</taxon>
        <taxon>Panagrolaimoidea</taxon>
        <taxon>Panagrolaimidae</taxon>
        <taxon>Panagrolaimus</taxon>
    </lineage>
</organism>
<accession>A0AC34R6J4</accession>
<reference evidence="2" key="1">
    <citation type="submission" date="2022-11" db="UniProtKB">
        <authorList>
            <consortium name="WormBaseParasite"/>
        </authorList>
    </citation>
    <scope>IDENTIFICATION</scope>
</reference>